<keyword evidence="1" id="KW-1133">Transmembrane helix</keyword>
<keyword evidence="1" id="KW-0812">Transmembrane</keyword>
<comment type="caution">
    <text evidence="2">The sequence shown here is derived from an EMBL/GenBank/DDBJ whole genome shotgun (WGS) entry which is preliminary data.</text>
</comment>
<reference evidence="2" key="1">
    <citation type="journal article" date="2020" name="Stud. Mycol.">
        <title>101 Dothideomycetes genomes: a test case for predicting lifestyles and emergence of pathogens.</title>
        <authorList>
            <person name="Haridas S."/>
            <person name="Albert R."/>
            <person name="Binder M."/>
            <person name="Bloem J."/>
            <person name="Labutti K."/>
            <person name="Salamov A."/>
            <person name="Andreopoulos B."/>
            <person name="Baker S."/>
            <person name="Barry K."/>
            <person name="Bills G."/>
            <person name="Bluhm B."/>
            <person name="Cannon C."/>
            <person name="Castanera R."/>
            <person name="Culley D."/>
            <person name="Daum C."/>
            <person name="Ezra D."/>
            <person name="Gonzalez J."/>
            <person name="Henrissat B."/>
            <person name="Kuo A."/>
            <person name="Liang C."/>
            <person name="Lipzen A."/>
            <person name="Lutzoni F."/>
            <person name="Magnuson J."/>
            <person name="Mondo S."/>
            <person name="Nolan M."/>
            <person name="Ohm R."/>
            <person name="Pangilinan J."/>
            <person name="Park H.-J."/>
            <person name="Ramirez L."/>
            <person name="Alfaro M."/>
            <person name="Sun H."/>
            <person name="Tritt A."/>
            <person name="Yoshinaga Y."/>
            <person name="Zwiers L.-H."/>
            <person name="Turgeon B."/>
            <person name="Goodwin S."/>
            <person name="Spatafora J."/>
            <person name="Crous P."/>
            <person name="Grigoriev I."/>
        </authorList>
    </citation>
    <scope>NUCLEOTIDE SEQUENCE</scope>
    <source>
        <strain evidence="2">CBS 690.94</strain>
    </source>
</reference>
<feature type="transmembrane region" description="Helical" evidence="1">
    <location>
        <begin position="336"/>
        <end position="354"/>
    </location>
</feature>
<protein>
    <submittedName>
        <fullName evidence="2">Uncharacterized protein</fullName>
    </submittedName>
</protein>
<organism evidence="2 3">
    <name type="scientific">Karstenula rhodostoma CBS 690.94</name>
    <dbReference type="NCBI Taxonomy" id="1392251"/>
    <lineage>
        <taxon>Eukaryota</taxon>
        <taxon>Fungi</taxon>
        <taxon>Dikarya</taxon>
        <taxon>Ascomycota</taxon>
        <taxon>Pezizomycotina</taxon>
        <taxon>Dothideomycetes</taxon>
        <taxon>Pleosporomycetidae</taxon>
        <taxon>Pleosporales</taxon>
        <taxon>Massarineae</taxon>
        <taxon>Didymosphaeriaceae</taxon>
        <taxon>Karstenula</taxon>
    </lineage>
</organism>
<keyword evidence="3" id="KW-1185">Reference proteome</keyword>
<feature type="transmembrane region" description="Helical" evidence="1">
    <location>
        <begin position="361"/>
        <end position="378"/>
    </location>
</feature>
<dbReference type="AlphaFoldDB" id="A0A9P4PGW4"/>
<feature type="transmembrane region" description="Helical" evidence="1">
    <location>
        <begin position="384"/>
        <end position="403"/>
    </location>
</feature>
<gene>
    <name evidence="2" type="ORF">P171DRAFT_486468</name>
</gene>
<evidence type="ECO:0000256" key="1">
    <source>
        <dbReference type="SAM" id="Phobius"/>
    </source>
</evidence>
<sequence>MRNRLSEQLAEQRSFLGSRVALLAWPSRGFKGRRNRNLLTGEQGFNTKEETTLLYGALGIVKDARLRHSKASRHAVRRLVTSCSSVGCAGTPTTSHSATLNYPHCRILVSMPRTDLNHPTTRQSTTAMPYMLQLGNQQNNILKEGAQSHDTGTVNRVGREHAPLDSPEVGNKFSVPRCCANIEERTKSDSELVQIGFADANSEYRETIMNEKTVTPTREALDPRDSQLAKNWRLGFFQCPSFGESLFRPKRTRHDLDHNELDLILHAETGHQHAVLFQTPISHNRTAIISACFLLAAASAVYESSRPGPPHHFCVNAHNNHISSRLELLQHLTRSLAPPFVFTLAMAIVYHLNVGHRFQDFFMLVGLFLGVLGGMAKYRDLQDTALRVVPWGLIAALGASMAVHRAWEHRKEVLQIHVTLV</sequence>
<name>A0A9P4PGW4_9PLEO</name>
<accession>A0A9P4PGW4</accession>
<evidence type="ECO:0000313" key="3">
    <source>
        <dbReference type="Proteomes" id="UP000799764"/>
    </source>
</evidence>
<proteinExistence type="predicted"/>
<dbReference type="EMBL" id="MU001502">
    <property type="protein sequence ID" value="KAF2443747.1"/>
    <property type="molecule type" value="Genomic_DNA"/>
</dbReference>
<dbReference type="OrthoDB" id="3788032at2759"/>
<dbReference type="Proteomes" id="UP000799764">
    <property type="component" value="Unassembled WGS sequence"/>
</dbReference>
<evidence type="ECO:0000313" key="2">
    <source>
        <dbReference type="EMBL" id="KAF2443747.1"/>
    </source>
</evidence>
<keyword evidence="1" id="KW-0472">Membrane</keyword>